<proteinExistence type="predicted"/>
<organism evidence="2 3">
    <name type="scientific">Flemingia macrophylla</name>
    <dbReference type="NCBI Taxonomy" id="520843"/>
    <lineage>
        <taxon>Eukaryota</taxon>
        <taxon>Viridiplantae</taxon>
        <taxon>Streptophyta</taxon>
        <taxon>Embryophyta</taxon>
        <taxon>Tracheophyta</taxon>
        <taxon>Spermatophyta</taxon>
        <taxon>Magnoliopsida</taxon>
        <taxon>eudicotyledons</taxon>
        <taxon>Gunneridae</taxon>
        <taxon>Pentapetalae</taxon>
        <taxon>rosids</taxon>
        <taxon>fabids</taxon>
        <taxon>Fabales</taxon>
        <taxon>Fabaceae</taxon>
        <taxon>Papilionoideae</taxon>
        <taxon>50 kb inversion clade</taxon>
        <taxon>NPAAA clade</taxon>
        <taxon>indigoferoid/millettioid clade</taxon>
        <taxon>Phaseoleae</taxon>
        <taxon>Flemingia</taxon>
    </lineage>
</organism>
<keyword evidence="3" id="KW-1185">Reference proteome</keyword>
<evidence type="ECO:0000313" key="2">
    <source>
        <dbReference type="EMBL" id="KAL2342102.1"/>
    </source>
</evidence>
<protein>
    <submittedName>
        <fullName evidence="2">Uncharacterized protein</fullName>
    </submittedName>
</protein>
<dbReference type="EMBL" id="JBGMDY010000003">
    <property type="protein sequence ID" value="KAL2342102.1"/>
    <property type="molecule type" value="Genomic_DNA"/>
</dbReference>
<feature type="region of interest" description="Disordered" evidence="1">
    <location>
        <begin position="38"/>
        <end position="74"/>
    </location>
</feature>
<dbReference type="Proteomes" id="UP001603857">
    <property type="component" value="Unassembled WGS sequence"/>
</dbReference>
<comment type="caution">
    <text evidence="2">The sequence shown here is derived from an EMBL/GenBank/DDBJ whole genome shotgun (WGS) entry which is preliminary data.</text>
</comment>
<evidence type="ECO:0000256" key="1">
    <source>
        <dbReference type="SAM" id="MobiDB-lite"/>
    </source>
</evidence>
<feature type="compositionally biased region" description="Pro residues" evidence="1">
    <location>
        <begin position="52"/>
        <end position="67"/>
    </location>
</feature>
<gene>
    <name evidence="2" type="ORF">Fmac_010042</name>
</gene>
<accession>A0ABD1N1X9</accession>
<reference evidence="2 3" key="1">
    <citation type="submission" date="2024-08" db="EMBL/GenBank/DDBJ databases">
        <title>Insights into the chromosomal genome structure of Flemingia macrophylla.</title>
        <authorList>
            <person name="Ding Y."/>
            <person name="Zhao Y."/>
            <person name="Bi W."/>
            <person name="Wu M."/>
            <person name="Zhao G."/>
            <person name="Gong Y."/>
            <person name="Li W."/>
            <person name="Zhang P."/>
        </authorList>
    </citation>
    <scope>NUCLEOTIDE SEQUENCE [LARGE SCALE GENOMIC DNA]</scope>
    <source>
        <strain evidence="2">DYQJB</strain>
        <tissue evidence="2">Leaf</tissue>
    </source>
</reference>
<dbReference type="AlphaFoldDB" id="A0ABD1N1X9"/>
<evidence type="ECO:0000313" key="3">
    <source>
        <dbReference type="Proteomes" id="UP001603857"/>
    </source>
</evidence>
<sequence>MNYSFTNGYLDPLINNNKNVYTITDIIQFASRVVPCKNPKRHKGEGSSRAPVPLPPASLQPEQPPVDQPEASTHPWFSTKTQERIFNESFATKALVPPKVLHLDWLTEQGFQFHTLLKDHDLNKFVGLSGFYYPDLVRVFYTNLHADPATGYLCSEVKCTRIQLSPDDLEEIAGLKDSGVKPRLADLKDVGFELDKNVFYQSLLRDPTAWLSESAIKRNQKKKVTYNTGGLNADDRLLHYIVCWILAVRGGNHATISEKDMLLMGAITNSIILNWVHVISDNMLKTRCLMDYKCPYAFLVHHR</sequence>
<name>A0ABD1N1X9_9FABA</name>